<dbReference type="HOGENOM" id="CLU_049496_0_0_1"/>
<organism evidence="3">
    <name type="scientific">Caenorhabditis remanei</name>
    <name type="common">Caenorhabditis vulgaris</name>
    <dbReference type="NCBI Taxonomy" id="31234"/>
    <lineage>
        <taxon>Eukaryota</taxon>
        <taxon>Metazoa</taxon>
        <taxon>Ecdysozoa</taxon>
        <taxon>Nematoda</taxon>
        <taxon>Chromadorea</taxon>
        <taxon>Rhabditida</taxon>
        <taxon>Rhabditina</taxon>
        <taxon>Rhabditomorpha</taxon>
        <taxon>Rhabditoidea</taxon>
        <taxon>Rhabditidae</taxon>
        <taxon>Peloderinae</taxon>
        <taxon>Caenorhabditis</taxon>
    </lineage>
</organism>
<keyword evidence="1" id="KW-1133">Transmembrane helix</keyword>
<feature type="transmembrane region" description="Helical" evidence="1">
    <location>
        <begin position="127"/>
        <end position="152"/>
    </location>
</feature>
<keyword evidence="1" id="KW-0472">Membrane</keyword>
<feature type="transmembrane region" description="Helical" evidence="1">
    <location>
        <begin position="172"/>
        <end position="190"/>
    </location>
</feature>
<dbReference type="PANTHER" id="PTHR46045:SF13">
    <property type="entry name" value="SERPENTINE RECEPTOR, CLASS U"/>
    <property type="match status" value="1"/>
</dbReference>
<feature type="transmembrane region" description="Helical" evidence="1">
    <location>
        <begin position="23"/>
        <end position="45"/>
    </location>
</feature>
<name>E3LJH4_CAERE</name>
<reference evidence="2" key="1">
    <citation type="submission" date="2007-07" db="EMBL/GenBank/DDBJ databases">
        <title>PCAP assembly of the Caenorhabditis remanei genome.</title>
        <authorList>
            <consortium name="The Caenorhabditis remanei Sequencing Consortium"/>
            <person name="Wilson R.K."/>
        </authorList>
    </citation>
    <scope>NUCLEOTIDE SEQUENCE [LARGE SCALE GENOMIC DNA]</scope>
    <source>
        <strain evidence="2">PB4641</strain>
    </source>
</reference>
<dbReference type="GeneID" id="9820199"/>
<feature type="transmembrane region" description="Helical" evidence="1">
    <location>
        <begin position="65"/>
        <end position="83"/>
    </location>
</feature>
<dbReference type="Proteomes" id="UP000008281">
    <property type="component" value="Unassembled WGS sequence"/>
</dbReference>
<dbReference type="eggNOG" id="ENOG502R7QM">
    <property type="taxonomic scope" value="Eukaryota"/>
</dbReference>
<dbReference type="PANTHER" id="PTHR46045">
    <property type="entry name" value="SERPENTINE RECEPTOR, CLASS U-RELATED"/>
    <property type="match status" value="1"/>
</dbReference>
<feature type="transmembrane region" description="Helical" evidence="1">
    <location>
        <begin position="222"/>
        <end position="240"/>
    </location>
</feature>
<proteinExistence type="predicted"/>
<feature type="transmembrane region" description="Helical" evidence="1">
    <location>
        <begin position="292"/>
        <end position="314"/>
    </location>
</feature>
<evidence type="ECO:0008006" key="4">
    <source>
        <dbReference type="Google" id="ProtNLM"/>
    </source>
</evidence>
<dbReference type="InParanoid" id="E3LJH4"/>
<evidence type="ECO:0000256" key="1">
    <source>
        <dbReference type="SAM" id="Phobius"/>
    </source>
</evidence>
<dbReference type="EMBL" id="DS268409">
    <property type="protein sequence ID" value="EFO94847.1"/>
    <property type="molecule type" value="Genomic_DNA"/>
</dbReference>
<accession>E3LJH4</accession>
<dbReference type="RefSeq" id="XP_003115951.2">
    <property type="nucleotide sequence ID" value="XM_003115903.2"/>
</dbReference>
<evidence type="ECO:0000313" key="2">
    <source>
        <dbReference type="EMBL" id="EFO94847.1"/>
    </source>
</evidence>
<keyword evidence="3" id="KW-1185">Reference proteome</keyword>
<dbReference type="STRING" id="31234.E3LJH4"/>
<dbReference type="AlphaFoldDB" id="E3LJH4"/>
<dbReference type="SUPFAM" id="SSF81321">
    <property type="entry name" value="Family A G protein-coupled receptor-like"/>
    <property type="match status" value="1"/>
</dbReference>
<dbReference type="CTD" id="9820199"/>
<feature type="transmembrane region" description="Helical" evidence="1">
    <location>
        <begin position="261"/>
        <end position="286"/>
    </location>
</feature>
<evidence type="ECO:0000313" key="3">
    <source>
        <dbReference type="Proteomes" id="UP000008281"/>
    </source>
</evidence>
<dbReference type="KEGG" id="crq:GCK72_019914"/>
<protein>
    <recommendedName>
        <fullName evidence="4">Serpentine Receptor, class U</fullName>
    </recommendedName>
</protein>
<gene>
    <name evidence="2" type="ORF">CRE_09131</name>
</gene>
<dbReference type="OrthoDB" id="5834539at2759"/>
<dbReference type="InterPro" id="IPR003839">
    <property type="entry name" value="7TM_GPCR_serpentine_rcpt_Sru"/>
</dbReference>
<keyword evidence="1" id="KW-0812">Transmembrane</keyword>
<dbReference type="Pfam" id="PF10322">
    <property type="entry name" value="7TM_GPCR_Sru"/>
    <property type="match status" value="1"/>
</dbReference>
<sequence>MYEMNNMSINGDQAYIDYKFDPFTVPVLAASIPLIYLLPTMYIVVKIVKKFFQNLWGQKDSTINFHVFSVIVLHLTLVGFKSVPSLQPYSFQAVLYLLTDYTTIRIPATGLITSWCASQQPNHGLKILFLLSVYFNYTAMLFPALLSVLRLIPIYYPFKVDEICARIVRRSTPLILLYPFLFCFPLIPALGDCRQLLGTYQFGGIYFYWTGAWLNIKQAESLILNSVFWCSFCTIANVILYKKLKKMRTKRESVKLQRSELSLTLITFSMFPAYFTNFAFLFGFLISAESAAYLIALRPYGSDVEFVCVAWIFYLTHPIFRKKRVFPVDGTRTQVTF</sequence>